<keyword evidence="1" id="KW-0560">Oxidoreductase</keyword>
<dbReference type="InterPro" id="IPR036188">
    <property type="entry name" value="FAD/NAD-bd_sf"/>
</dbReference>
<dbReference type="EMBL" id="VFOU01000003">
    <property type="protein sequence ID" value="TQL71304.1"/>
    <property type="molecule type" value="Genomic_DNA"/>
</dbReference>
<dbReference type="PANTHER" id="PTHR13789">
    <property type="entry name" value="MONOOXYGENASE"/>
    <property type="match status" value="1"/>
</dbReference>
<proteinExistence type="predicted"/>
<dbReference type="Gene3D" id="3.50.50.60">
    <property type="entry name" value="FAD/NAD(P)-binding domain"/>
    <property type="match status" value="1"/>
</dbReference>
<keyword evidence="2" id="KW-0503">Monooxygenase</keyword>
<accession>A0A543AFF8</accession>
<evidence type="ECO:0000259" key="3">
    <source>
        <dbReference type="Pfam" id="PF01494"/>
    </source>
</evidence>
<dbReference type="PANTHER" id="PTHR13789:SF309">
    <property type="entry name" value="PUTATIVE (AFU_ORTHOLOGUE AFUA_6G14510)-RELATED"/>
    <property type="match status" value="1"/>
</dbReference>
<dbReference type="AlphaFoldDB" id="A0A543AFF8"/>
<feature type="domain" description="FAD-binding" evidence="3">
    <location>
        <begin position="2"/>
        <end position="331"/>
    </location>
</feature>
<protein>
    <submittedName>
        <fullName evidence="4">2-polyprenyl-6-methoxyphenol hydroxylase-like FAD-dependent oxidoreductase</fullName>
    </submittedName>
</protein>
<evidence type="ECO:0000256" key="2">
    <source>
        <dbReference type="ARBA" id="ARBA00023033"/>
    </source>
</evidence>
<sequence>MRVGIIGAGIAGLVAAYSFQREGHDVSVYERRAEPNVEGAGLTLFGNAFAALDAIGLGERIRGIANNSLPWLRTGQRTPDGTWLTSMPQETIGQLYSVHRIKLHETLLGSLAPGTVRTGMEAAVTADGSPCVALAATTETYDLVIVADGLHSRNRQRLGLDTGIDYSGYTAWRGVTSKPVNIAGAAAETWGQGKIFGFVPLPDNKLYWFGTRNLPAETSFDDEYQAVKDSFTNWHDPIPECIAATEPHDVMRHDVYDLHKPLSTFTRGRTVLIGDAAHAMLPNLGQGAGQGIEDAVTLAILLNQTRPYDIDHALARYSRLRRPRTTRLWRQSRLMAQVAQASNPLAVRLRNFGMRLTPPQLIGSLTQQLHRWYPPEV</sequence>
<dbReference type="GO" id="GO:0071949">
    <property type="term" value="F:FAD binding"/>
    <property type="evidence" value="ECO:0007669"/>
    <property type="project" value="InterPro"/>
</dbReference>
<evidence type="ECO:0000313" key="4">
    <source>
        <dbReference type="EMBL" id="TQL71304.1"/>
    </source>
</evidence>
<comment type="caution">
    <text evidence="4">The sequence shown here is derived from an EMBL/GenBank/DDBJ whole genome shotgun (WGS) entry which is preliminary data.</text>
</comment>
<dbReference type="RefSeq" id="WP_141866830.1">
    <property type="nucleotide sequence ID" value="NZ_BAABAN010000005.1"/>
</dbReference>
<dbReference type="SUPFAM" id="SSF51905">
    <property type="entry name" value="FAD/NAD(P)-binding domain"/>
    <property type="match status" value="1"/>
</dbReference>
<dbReference type="GO" id="GO:0004497">
    <property type="term" value="F:monooxygenase activity"/>
    <property type="evidence" value="ECO:0007669"/>
    <property type="project" value="UniProtKB-KW"/>
</dbReference>
<dbReference type="InterPro" id="IPR002938">
    <property type="entry name" value="FAD-bd"/>
</dbReference>
<dbReference type="InterPro" id="IPR050493">
    <property type="entry name" value="FAD-dep_Monooxygenase_BioMet"/>
</dbReference>
<dbReference type="PRINTS" id="PR00420">
    <property type="entry name" value="RNGMNOXGNASE"/>
</dbReference>
<name>A0A543AFF8_9MICC</name>
<reference evidence="4 5" key="1">
    <citation type="submission" date="2019-06" db="EMBL/GenBank/DDBJ databases">
        <title>Sequencing the genomes of 1000 actinobacteria strains.</title>
        <authorList>
            <person name="Klenk H.-P."/>
        </authorList>
    </citation>
    <scope>NUCLEOTIDE SEQUENCE [LARGE SCALE GENOMIC DNA]</scope>
    <source>
        <strain evidence="4 5">DSM 24083</strain>
    </source>
</reference>
<evidence type="ECO:0000256" key="1">
    <source>
        <dbReference type="ARBA" id="ARBA00023002"/>
    </source>
</evidence>
<evidence type="ECO:0000313" key="5">
    <source>
        <dbReference type="Proteomes" id="UP000319746"/>
    </source>
</evidence>
<dbReference type="OrthoDB" id="9782160at2"/>
<organism evidence="4 5">
    <name type="scientific">Enteractinococcus coprophilus</name>
    <dbReference type="NCBI Taxonomy" id="1027633"/>
    <lineage>
        <taxon>Bacteria</taxon>
        <taxon>Bacillati</taxon>
        <taxon>Actinomycetota</taxon>
        <taxon>Actinomycetes</taxon>
        <taxon>Micrococcales</taxon>
        <taxon>Micrococcaceae</taxon>
    </lineage>
</organism>
<gene>
    <name evidence="4" type="ORF">FB556_1777</name>
</gene>
<dbReference type="Pfam" id="PF01494">
    <property type="entry name" value="FAD_binding_3"/>
    <property type="match status" value="1"/>
</dbReference>
<keyword evidence="5" id="KW-1185">Reference proteome</keyword>
<dbReference type="Proteomes" id="UP000319746">
    <property type="component" value="Unassembled WGS sequence"/>
</dbReference>